<dbReference type="HOGENOM" id="CLU_128363_0_0_1"/>
<keyword evidence="3" id="KW-1185">Reference proteome</keyword>
<reference evidence="2 3" key="2">
    <citation type="journal article" date="2012" name="PLoS Pathog.">
        <title>Diverse lifestyles and strategies of plant pathogenesis encoded in the genomes of eighteen Dothideomycetes fungi.</title>
        <authorList>
            <person name="Ohm R.A."/>
            <person name="Feau N."/>
            <person name="Henrissat B."/>
            <person name="Schoch C.L."/>
            <person name="Horwitz B.A."/>
            <person name="Barry K.W."/>
            <person name="Condon B.J."/>
            <person name="Copeland A.C."/>
            <person name="Dhillon B."/>
            <person name="Glaser F."/>
            <person name="Hesse C.N."/>
            <person name="Kosti I."/>
            <person name="LaButti K."/>
            <person name="Lindquist E.A."/>
            <person name="Lucas S."/>
            <person name="Salamov A.A."/>
            <person name="Bradshaw R.E."/>
            <person name="Ciuffetti L."/>
            <person name="Hamelin R.C."/>
            <person name="Kema G.H.J."/>
            <person name="Lawrence C."/>
            <person name="Scott J.A."/>
            <person name="Spatafora J.W."/>
            <person name="Turgeon B.G."/>
            <person name="de Wit P.J.G.M."/>
            <person name="Zhong S."/>
            <person name="Goodwin S.B."/>
            <person name="Grigoriev I.V."/>
        </authorList>
    </citation>
    <scope>NUCLEOTIDE SEQUENCE [LARGE SCALE GENOMIC DNA]</scope>
    <source>
        <strain evidence="3">NZE10 / CBS 128990</strain>
    </source>
</reference>
<evidence type="ECO:0008006" key="4">
    <source>
        <dbReference type="Google" id="ProtNLM"/>
    </source>
</evidence>
<proteinExistence type="predicted"/>
<dbReference type="eggNOG" id="ENOG502SXHK">
    <property type="taxonomic scope" value="Eukaryota"/>
</dbReference>
<dbReference type="EMBL" id="KB446540">
    <property type="protein sequence ID" value="EME43312.1"/>
    <property type="molecule type" value="Genomic_DNA"/>
</dbReference>
<reference evidence="3" key="1">
    <citation type="journal article" date="2012" name="PLoS Genet.">
        <title>The genomes of the fungal plant pathogens Cladosporium fulvum and Dothistroma septosporum reveal adaptation to different hosts and lifestyles but also signatures of common ancestry.</title>
        <authorList>
            <person name="de Wit P.J.G.M."/>
            <person name="van der Burgt A."/>
            <person name="Oekmen B."/>
            <person name="Stergiopoulos I."/>
            <person name="Abd-Elsalam K.A."/>
            <person name="Aerts A.L."/>
            <person name="Bahkali A.H."/>
            <person name="Beenen H.G."/>
            <person name="Chettri P."/>
            <person name="Cox M.P."/>
            <person name="Datema E."/>
            <person name="de Vries R.P."/>
            <person name="Dhillon B."/>
            <person name="Ganley A.R."/>
            <person name="Griffiths S.A."/>
            <person name="Guo Y."/>
            <person name="Hamelin R.C."/>
            <person name="Henrissat B."/>
            <person name="Kabir M.S."/>
            <person name="Jashni M.K."/>
            <person name="Kema G."/>
            <person name="Klaubauf S."/>
            <person name="Lapidus A."/>
            <person name="Levasseur A."/>
            <person name="Lindquist E."/>
            <person name="Mehrabi R."/>
            <person name="Ohm R.A."/>
            <person name="Owen T.J."/>
            <person name="Salamov A."/>
            <person name="Schwelm A."/>
            <person name="Schijlen E."/>
            <person name="Sun H."/>
            <person name="van den Burg H.A."/>
            <person name="van Ham R.C.H.J."/>
            <person name="Zhang S."/>
            <person name="Goodwin S.B."/>
            <person name="Grigoriev I.V."/>
            <person name="Collemare J."/>
            <person name="Bradshaw R.E."/>
        </authorList>
    </citation>
    <scope>NUCLEOTIDE SEQUENCE [LARGE SCALE GENOMIC DNA]</scope>
    <source>
        <strain evidence="3">NZE10 / CBS 128990</strain>
    </source>
</reference>
<keyword evidence="1" id="KW-0812">Transmembrane</keyword>
<sequence>MDFDTTKKDRAAACWRISDCQSCVHSKHGCGWCPMSATCVPSTNLLNPVSNSDICPLRSERFELRTKTLGCDCSTTTLLSVVVTVLVTLAALGLLYAVIAAIRGINPFLGTGNFEGTELEIKGDGSRVEKSWWRDTWRKWIYRAFARPDLNHGSEQEARTERSRLLR</sequence>
<keyword evidence="1" id="KW-0472">Membrane</keyword>
<feature type="transmembrane region" description="Helical" evidence="1">
    <location>
        <begin position="78"/>
        <end position="99"/>
    </location>
</feature>
<gene>
    <name evidence="2" type="ORF">DOTSEDRAFT_63563</name>
</gene>
<dbReference type="STRING" id="675120.M2XLJ3"/>
<accession>M2XLJ3</accession>
<dbReference type="OMA" id="CPLRSER"/>
<evidence type="ECO:0000313" key="3">
    <source>
        <dbReference type="Proteomes" id="UP000016933"/>
    </source>
</evidence>
<name>M2XLJ3_DOTSN</name>
<evidence type="ECO:0000313" key="2">
    <source>
        <dbReference type="EMBL" id="EME43312.1"/>
    </source>
</evidence>
<organism evidence="2 3">
    <name type="scientific">Dothistroma septosporum (strain NZE10 / CBS 128990)</name>
    <name type="common">Red band needle blight fungus</name>
    <name type="synonym">Mycosphaerella pini</name>
    <dbReference type="NCBI Taxonomy" id="675120"/>
    <lineage>
        <taxon>Eukaryota</taxon>
        <taxon>Fungi</taxon>
        <taxon>Dikarya</taxon>
        <taxon>Ascomycota</taxon>
        <taxon>Pezizomycotina</taxon>
        <taxon>Dothideomycetes</taxon>
        <taxon>Dothideomycetidae</taxon>
        <taxon>Mycosphaerellales</taxon>
        <taxon>Mycosphaerellaceae</taxon>
        <taxon>Dothistroma</taxon>
    </lineage>
</organism>
<dbReference type="AlphaFoldDB" id="M2XLJ3"/>
<protein>
    <recommendedName>
        <fullName evidence="4">PSI domain-containing protein</fullName>
    </recommendedName>
</protein>
<dbReference type="OrthoDB" id="5427091at2759"/>
<dbReference type="Proteomes" id="UP000016933">
    <property type="component" value="Unassembled WGS sequence"/>
</dbReference>
<evidence type="ECO:0000256" key="1">
    <source>
        <dbReference type="SAM" id="Phobius"/>
    </source>
</evidence>
<keyword evidence="1" id="KW-1133">Transmembrane helix</keyword>